<keyword evidence="3" id="KW-1185">Reference proteome</keyword>
<proteinExistence type="predicted"/>
<evidence type="ECO:0000313" key="3">
    <source>
        <dbReference type="Proteomes" id="UP001151760"/>
    </source>
</evidence>
<organism evidence="2 3">
    <name type="scientific">Tanacetum coccineum</name>
    <dbReference type="NCBI Taxonomy" id="301880"/>
    <lineage>
        <taxon>Eukaryota</taxon>
        <taxon>Viridiplantae</taxon>
        <taxon>Streptophyta</taxon>
        <taxon>Embryophyta</taxon>
        <taxon>Tracheophyta</taxon>
        <taxon>Spermatophyta</taxon>
        <taxon>Magnoliopsida</taxon>
        <taxon>eudicotyledons</taxon>
        <taxon>Gunneridae</taxon>
        <taxon>Pentapetalae</taxon>
        <taxon>asterids</taxon>
        <taxon>campanulids</taxon>
        <taxon>Asterales</taxon>
        <taxon>Asteraceae</taxon>
        <taxon>Asteroideae</taxon>
        <taxon>Anthemideae</taxon>
        <taxon>Anthemidinae</taxon>
        <taxon>Tanacetum</taxon>
    </lineage>
</organism>
<evidence type="ECO:0000256" key="1">
    <source>
        <dbReference type="SAM" id="MobiDB-lite"/>
    </source>
</evidence>
<protein>
    <submittedName>
        <fullName evidence="2">Uncharacterized protein</fullName>
    </submittedName>
</protein>
<comment type="caution">
    <text evidence="2">The sequence shown here is derived from an EMBL/GenBank/DDBJ whole genome shotgun (WGS) entry which is preliminary data.</text>
</comment>
<evidence type="ECO:0000313" key="2">
    <source>
        <dbReference type="EMBL" id="GJT41446.1"/>
    </source>
</evidence>
<sequence>MHNNIMQLVQKIVHQCVRPGRYSQWRLRYLWYIDTKPNGEGLRKSILSGPYVPSTVLVQAVAAAEGNPAIQQHTIIETVLNMTPENKEHFLSEKKAISWLLTVSDNDIYSTTIVYEEFGKFTSRDGESMESYYSRFYKLMNELTRNNLQVTTMQVNVQFLQQLQPEWSRFVTVVKQSKEIDTISYHTLFDILKQPSASTRHKGKEIAKPVTPQSESVSEEDSDPEQAQRDKDMQKNLALLAKAVWKSKDNDSLLGAGKLFHGKRFKEVLTEETTATEQTIGTMMMSGAVLANLIANLTLDTEGKQHDFKAIYRKQTSIDSRTRGSAKLTLIILSRAKWMLLVVDSCLIALQTNRNELENT</sequence>
<dbReference type="Proteomes" id="UP001151760">
    <property type="component" value="Unassembled WGS sequence"/>
</dbReference>
<reference evidence="2" key="2">
    <citation type="submission" date="2022-01" db="EMBL/GenBank/DDBJ databases">
        <authorList>
            <person name="Yamashiro T."/>
            <person name="Shiraishi A."/>
            <person name="Satake H."/>
            <person name="Nakayama K."/>
        </authorList>
    </citation>
    <scope>NUCLEOTIDE SEQUENCE</scope>
</reference>
<feature type="region of interest" description="Disordered" evidence="1">
    <location>
        <begin position="200"/>
        <end position="230"/>
    </location>
</feature>
<gene>
    <name evidence="2" type="ORF">Tco_0941311</name>
</gene>
<accession>A0ABQ5DT40</accession>
<dbReference type="EMBL" id="BQNB010015563">
    <property type="protein sequence ID" value="GJT41446.1"/>
    <property type="molecule type" value="Genomic_DNA"/>
</dbReference>
<name>A0ABQ5DT40_9ASTR</name>
<reference evidence="2" key="1">
    <citation type="journal article" date="2022" name="Int. J. Mol. Sci.">
        <title>Draft Genome of Tanacetum Coccineum: Genomic Comparison of Closely Related Tanacetum-Family Plants.</title>
        <authorList>
            <person name="Yamashiro T."/>
            <person name="Shiraishi A."/>
            <person name="Nakayama K."/>
            <person name="Satake H."/>
        </authorList>
    </citation>
    <scope>NUCLEOTIDE SEQUENCE</scope>
</reference>